<dbReference type="Proteomes" id="UP000711736">
    <property type="component" value="Unassembled WGS sequence"/>
</dbReference>
<feature type="transmembrane region" description="Helical" evidence="11">
    <location>
        <begin position="63"/>
        <end position="83"/>
    </location>
</feature>
<keyword evidence="2" id="KW-1003">Cell membrane</keyword>
<name>A0ABS5UUS1_9BIFI</name>
<feature type="domain" description="FtsK" evidence="12">
    <location>
        <begin position="484"/>
        <end position="686"/>
    </location>
</feature>
<dbReference type="InterPro" id="IPR027417">
    <property type="entry name" value="P-loop_NTPase"/>
</dbReference>
<sequence>MNSENHQNRLEGPKAPKGRVVLQQPPELEPSDGVNTLLTSLVPLLGTVSAMVMMLMTNSGLTGMLTGGMFMLSSLGFVVVNGFRQRSQRMANLTSARREYLTYLSGLRKTVRTAGRKQRNAALWNAPAPQSLVAIAQEPARRWERIQSDSDFMHIRFGAHDEPLCITLEAPELPPLAQLDPVSASAAHRFMLAHESLRNMPYVVNLRQFKRVELLGDLEHTESLARAMLCQAATWHDMDNLRILVLASEERIDQWDWARLLPQTEGMNNEIAQEPMEVLSSTVGQGRYMVTSNIHAVDALVGPQALDRNRFTGGDYEIVPHVLVVNDGFDREKLTKETQLFSSDGLDGVTVIDLPDEWGDLEEDNVLRVLFSQTTVEEGLNVLESHEEDTVELFSTSIKPFNITPDSLTVREALAIAQRLAIARTEVQDTQSEQATATNSHKKSNDLPALLGIDDIRHIDLAKLWAYRTGRDRLRVPIGLHDDTTTAYLDIKEMGQHGMGPHGVLVGATGSGKSEVLRTLVLSLALSHSPDQLNFVLIDFKGGATFAGMGGMPHISSIITNLGEEASLVDRMEDALDGEINRRQELLRDAGNLANITEYEDARVNGGRTDLDPLPSLLVVVDEFSELLKAKPDIVQSFVRIGAVGRSLGVHLLIASQRLEQGKLRGLDEHLSYRIGLKTFSASESRAVLGIPDAYELPSLPGIGYLKTPAGTITRFRASYVSGVPKGLDGDTTTFQYAVDQMRGKGRPAHVVWLPPLVVPNTLDEFMPDLTVTPEYGLISPSWRKRGALMAPCALEDKPREQKRDVMALDLSGAGGHVAVVGGPLSGKSMMLRSIVTSLSLSHTPLEVQFFVIDCGGGTFTTLEGLEHVSGVAAGNEEEKVRRTIAEVSGIIDARERFFKEQRIDGMETYRRRRAAGQIDDGYGDVFLVIDGWGVFRGDYDQLEPKVQQIVARGLTFGVHVMLSANRWMEIRANIGDLIGTKLELRLGDPGDSQIDRRIAATVPKGAPGRGLSPSKLHTLGVLPRIDGNHEAATVSDGIADLVSKVHAAWKGKPGPKLRLLPTKLPYEAMIAAVMRQPKAAALLTHGKMAVGINESSLSPVVFDLQKEPHFYAFGDAKSGKSSLLRLIVQEIVRGYPDGKAKIFMVDYRRANLAQIPQSHLGAYLTNDEAATEQFLDLAEFLKTRMPGPDLTPEQLRNRSWWTGSEVYILVDDYDLVATSRGNPLKPIVPYLAQASDLGLHVVVTRRTGGASRAMYDPVLQSFQDLGMTGILLSGDPNEGQLIGKVKPKRAVPGRAQIVTRDDGLFVAQLAYVAPVE</sequence>
<organism evidence="13 14">
    <name type="scientific">Bifidobacterium colobi</name>
    <dbReference type="NCBI Taxonomy" id="2809026"/>
    <lineage>
        <taxon>Bacteria</taxon>
        <taxon>Bacillati</taxon>
        <taxon>Actinomycetota</taxon>
        <taxon>Actinomycetes</taxon>
        <taxon>Bifidobacteriales</taxon>
        <taxon>Bifidobacteriaceae</taxon>
        <taxon>Bifidobacterium</taxon>
    </lineage>
</organism>
<evidence type="ECO:0000256" key="2">
    <source>
        <dbReference type="ARBA" id="ARBA00022475"/>
    </source>
</evidence>
<evidence type="ECO:0000256" key="8">
    <source>
        <dbReference type="ARBA" id="ARBA00023136"/>
    </source>
</evidence>
<evidence type="ECO:0000256" key="9">
    <source>
        <dbReference type="PROSITE-ProRule" id="PRU00289"/>
    </source>
</evidence>
<dbReference type="InterPro" id="IPR002543">
    <property type="entry name" value="FtsK_dom"/>
</dbReference>
<feature type="domain" description="FtsK" evidence="12">
    <location>
        <begin position="803"/>
        <end position="994"/>
    </location>
</feature>
<dbReference type="SUPFAM" id="SSF52540">
    <property type="entry name" value="P-loop containing nucleoside triphosphate hydrolases"/>
    <property type="match status" value="3"/>
</dbReference>
<comment type="caution">
    <text evidence="13">The sequence shown here is derived from an EMBL/GenBank/DDBJ whole genome shotgun (WGS) entry which is preliminary data.</text>
</comment>
<dbReference type="InterPro" id="IPR023836">
    <property type="entry name" value="EccCa-like_Actinobacteria"/>
</dbReference>
<evidence type="ECO:0000313" key="14">
    <source>
        <dbReference type="Proteomes" id="UP000711736"/>
    </source>
</evidence>
<keyword evidence="14" id="KW-1185">Reference proteome</keyword>
<evidence type="ECO:0000259" key="12">
    <source>
        <dbReference type="PROSITE" id="PS50901"/>
    </source>
</evidence>
<feature type="binding site" evidence="9">
    <location>
        <begin position="507"/>
        <end position="514"/>
    </location>
    <ligand>
        <name>ATP</name>
        <dbReference type="ChEBI" id="CHEBI:30616"/>
    </ligand>
</feature>
<dbReference type="InterPro" id="IPR003593">
    <property type="entry name" value="AAA+_ATPase"/>
</dbReference>
<dbReference type="InterPro" id="IPR023837">
    <property type="entry name" value="EccCb-like_Actinobacteria"/>
</dbReference>
<feature type="region of interest" description="Disordered" evidence="10">
    <location>
        <begin position="1"/>
        <end position="20"/>
    </location>
</feature>
<dbReference type="InterPro" id="IPR050206">
    <property type="entry name" value="FtsK/SpoIIIE/SftA"/>
</dbReference>
<feature type="compositionally biased region" description="Basic and acidic residues" evidence="10">
    <location>
        <begin position="1"/>
        <end position="14"/>
    </location>
</feature>
<feature type="binding site" evidence="9">
    <location>
        <begin position="822"/>
        <end position="829"/>
    </location>
    <ligand>
        <name>ATP</name>
        <dbReference type="ChEBI" id="CHEBI:30616"/>
    </ligand>
</feature>
<keyword evidence="7 11" id="KW-1133">Transmembrane helix</keyword>
<dbReference type="EMBL" id="JAFEJU010000002">
    <property type="protein sequence ID" value="MBT1174557.1"/>
    <property type="molecule type" value="Genomic_DNA"/>
</dbReference>
<feature type="domain" description="FtsK" evidence="12">
    <location>
        <begin position="1098"/>
        <end position="1281"/>
    </location>
</feature>
<dbReference type="SMART" id="SM00382">
    <property type="entry name" value="AAA"/>
    <property type="match status" value="3"/>
</dbReference>
<evidence type="ECO:0000256" key="7">
    <source>
        <dbReference type="ARBA" id="ARBA00022989"/>
    </source>
</evidence>
<evidence type="ECO:0000256" key="5">
    <source>
        <dbReference type="ARBA" id="ARBA00022741"/>
    </source>
</evidence>
<evidence type="ECO:0000256" key="4">
    <source>
        <dbReference type="ARBA" id="ARBA00022737"/>
    </source>
</evidence>
<dbReference type="Gene3D" id="3.40.50.300">
    <property type="entry name" value="P-loop containing nucleotide triphosphate hydrolases"/>
    <property type="match status" value="3"/>
</dbReference>
<dbReference type="NCBIfam" id="TIGR03925">
    <property type="entry name" value="T7SS_EccC_b"/>
    <property type="match status" value="1"/>
</dbReference>
<dbReference type="Pfam" id="PF01580">
    <property type="entry name" value="FtsK_SpoIIIE"/>
    <property type="match status" value="2"/>
</dbReference>
<keyword evidence="3 11" id="KW-0812">Transmembrane</keyword>
<keyword evidence="5 9" id="KW-0547">Nucleotide-binding</keyword>
<accession>A0ABS5UUS1</accession>
<evidence type="ECO:0000256" key="10">
    <source>
        <dbReference type="SAM" id="MobiDB-lite"/>
    </source>
</evidence>
<evidence type="ECO:0000256" key="3">
    <source>
        <dbReference type="ARBA" id="ARBA00022692"/>
    </source>
</evidence>
<feature type="binding site" evidence="9">
    <location>
        <begin position="1115"/>
        <end position="1122"/>
    </location>
    <ligand>
        <name>ATP</name>
        <dbReference type="ChEBI" id="CHEBI:30616"/>
    </ligand>
</feature>
<dbReference type="PANTHER" id="PTHR22683">
    <property type="entry name" value="SPORULATION PROTEIN RELATED"/>
    <property type="match status" value="1"/>
</dbReference>
<dbReference type="RefSeq" id="WP_214375805.1">
    <property type="nucleotide sequence ID" value="NZ_JAFEJU010000002.1"/>
</dbReference>
<comment type="subcellular location">
    <subcellularLocation>
        <location evidence="1">Cell membrane</location>
        <topology evidence="1">Multi-pass membrane protein</topology>
    </subcellularLocation>
</comment>
<proteinExistence type="predicted"/>
<evidence type="ECO:0000313" key="13">
    <source>
        <dbReference type="EMBL" id="MBT1174557.1"/>
    </source>
</evidence>
<dbReference type="PANTHER" id="PTHR22683:SF1">
    <property type="entry name" value="TYPE VII SECRETION SYSTEM PROTEIN ESSC"/>
    <property type="match status" value="1"/>
</dbReference>
<keyword evidence="8 11" id="KW-0472">Membrane</keyword>
<evidence type="ECO:0000256" key="1">
    <source>
        <dbReference type="ARBA" id="ARBA00004651"/>
    </source>
</evidence>
<keyword evidence="4" id="KW-0677">Repeat</keyword>
<protein>
    <submittedName>
        <fullName evidence="13">Type VII secretion protein EccCb</fullName>
    </submittedName>
</protein>
<gene>
    <name evidence="13" type="primary">eccCb</name>
    <name evidence="13" type="ORF">JS530_03365</name>
</gene>
<dbReference type="NCBIfam" id="TIGR03924">
    <property type="entry name" value="T7SS_EccC_a"/>
    <property type="match status" value="1"/>
</dbReference>
<keyword evidence="6 9" id="KW-0067">ATP-binding</keyword>
<dbReference type="PROSITE" id="PS50901">
    <property type="entry name" value="FTSK"/>
    <property type="match status" value="3"/>
</dbReference>
<evidence type="ECO:0000256" key="11">
    <source>
        <dbReference type="SAM" id="Phobius"/>
    </source>
</evidence>
<evidence type="ECO:0000256" key="6">
    <source>
        <dbReference type="ARBA" id="ARBA00022840"/>
    </source>
</evidence>
<reference evidence="13 14" key="1">
    <citation type="journal article" date="2021" name="Environ. Microbiol.">
        <title>Genetic insights into the dark matter of the mammalian gut microbiota through targeted genome reconstruction.</title>
        <authorList>
            <person name="Lugli G.A."/>
            <person name="Alessandri G."/>
            <person name="Milani C."/>
            <person name="Viappiani A."/>
            <person name="Fontana F."/>
            <person name="Tarracchini C."/>
            <person name="Mancabelli L."/>
            <person name="Argentini C."/>
            <person name="Ruiz L."/>
            <person name="Margolles A."/>
            <person name="van Sinderen D."/>
            <person name="Turroni F."/>
            <person name="Ventura M."/>
        </authorList>
    </citation>
    <scope>NUCLEOTIDE SEQUENCE [LARGE SCALE GENOMIC DNA]</scope>
    <source>
        <strain evidence="13 14">LC6</strain>
    </source>
</reference>